<organism evidence="3">
    <name type="scientific">Micromonas pusilla (strain CCMP1545)</name>
    <name type="common">Picoplanktonic green alga</name>
    <dbReference type="NCBI Taxonomy" id="564608"/>
    <lineage>
        <taxon>Eukaryota</taxon>
        <taxon>Viridiplantae</taxon>
        <taxon>Chlorophyta</taxon>
        <taxon>Mamiellophyceae</taxon>
        <taxon>Mamiellales</taxon>
        <taxon>Mamiellaceae</taxon>
        <taxon>Micromonas</taxon>
    </lineage>
</organism>
<dbReference type="EMBL" id="GG663735">
    <property type="protein sequence ID" value="EEH60531.1"/>
    <property type="molecule type" value="Genomic_DNA"/>
</dbReference>
<gene>
    <name evidence="2" type="ORF">MICPUCDRAFT_50870</name>
</gene>
<sequence>MRAVAVAVAGRPPTHVASPRALTRARGSIARPPRATEKDADADAPLSARVAAPDVKKKKDVDDDDDASIAASMAAARACEASGMSPGAGLSSAEDQAEAAFADMINTTVDVTGEALDADARARLAEGGRMDGASTSRKSGGMWSDVRDLFGALGKGAHIVRQKNGRV</sequence>
<feature type="region of interest" description="Disordered" evidence="1">
    <location>
        <begin position="1"/>
        <end position="64"/>
    </location>
</feature>
<protein>
    <submittedName>
        <fullName evidence="2">Predicted protein</fullName>
    </submittedName>
</protein>
<keyword evidence="3" id="KW-1185">Reference proteome</keyword>
<dbReference type="KEGG" id="mpp:MICPUCDRAFT_50870"/>
<dbReference type="Proteomes" id="UP000001876">
    <property type="component" value="Unassembled WGS sequence"/>
</dbReference>
<name>C1MJA6_MICPC</name>
<evidence type="ECO:0000256" key="1">
    <source>
        <dbReference type="SAM" id="MobiDB-lite"/>
    </source>
</evidence>
<evidence type="ECO:0000313" key="2">
    <source>
        <dbReference type="EMBL" id="EEH60531.1"/>
    </source>
</evidence>
<dbReference type="RefSeq" id="XP_003055279.1">
    <property type="nucleotide sequence ID" value="XM_003055233.1"/>
</dbReference>
<reference evidence="2 3" key="1">
    <citation type="journal article" date="2009" name="Science">
        <title>Green evolution and dynamic adaptations revealed by genomes of the marine picoeukaryotes Micromonas.</title>
        <authorList>
            <person name="Worden A.Z."/>
            <person name="Lee J.H."/>
            <person name="Mock T."/>
            <person name="Rouze P."/>
            <person name="Simmons M.P."/>
            <person name="Aerts A.L."/>
            <person name="Allen A.E."/>
            <person name="Cuvelier M.L."/>
            <person name="Derelle E."/>
            <person name="Everett M.V."/>
            <person name="Foulon E."/>
            <person name="Grimwood J."/>
            <person name="Gundlach H."/>
            <person name="Henrissat B."/>
            <person name="Napoli C."/>
            <person name="McDonald S.M."/>
            <person name="Parker M.S."/>
            <person name="Rombauts S."/>
            <person name="Salamov A."/>
            <person name="Von Dassow P."/>
            <person name="Badger J.H."/>
            <person name="Coutinho P.M."/>
            <person name="Demir E."/>
            <person name="Dubchak I."/>
            <person name="Gentemann C."/>
            <person name="Eikrem W."/>
            <person name="Gready J.E."/>
            <person name="John U."/>
            <person name="Lanier W."/>
            <person name="Lindquist E.A."/>
            <person name="Lucas S."/>
            <person name="Mayer K.F."/>
            <person name="Moreau H."/>
            <person name="Not F."/>
            <person name="Otillar R."/>
            <person name="Panaud O."/>
            <person name="Pangilinan J."/>
            <person name="Paulsen I."/>
            <person name="Piegu B."/>
            <person name="Poliakov A."/>
            <person name="Robbens S."/>
            <person name="Schmutz J."/>
            <person name="Toulza E."/>
            <person name="Wyss T."/>
            <person name="Zelensky A."/>
            <person name="Zhou K."/>
            <person name="Armbrust E.V."/>
            <person name="Bhattacharya D."/>
            <person name="Goodenough U.W."/>
            <person name="Van de Peer Y."/>
            <person name="Grigoriev I.V."/>
        </authorList>
    </citation>
    <scope>NUCLEOTIDE SEQUENCE [LARGE SCALE GENOMIC DNA]</scope>
    <source>
        <strain evidence="2 3">CCMP1545</strain>
    </source>
</reference>
<dbReference type="AlphaFoldDB" id="C1MJA6"/>
<evidence type="ECO:0000313" key="3">
    <source>
        <dbReference type="Proteomes" id="UP000001876"/>
    </source>
</evidence>
<accession>C1MJA6</accession>
<dbReference type="GeneID" id="9680471"/>
<dbReference type="OrthoDB" id="567850at2759"/>
<proteinExistence type="predicted"/>